<gene>
    <name evidence="1" type="ORF">HGRIS_010852</name>
</gene>
<protein>
    <submittedName>
        <fullName evidence="1">Uncharacterized protein</fullName>
    </submittedName>
</protein>
<evidence type="ECO:0000313" key="1">
    <source>
        <dbReference type="EMBL" id="KAL0948256.1"/>
    </source>
</evidence>
<name>A0ABR3IY17_9AGAR</name>
<evidence type="ECO:0000313" key="2">
    <source>
        <dbReference type="Proteomes" id="UP001556367"/>
    </source>
</evidence>
<sequence>MGLAPVNALQIAPRVQRWQGLIAMEVIDVVASAAIPVKRVLTAAPAIHQSVRSLVRHPAATVVAVIQRRGDLAPFNVLCAFSLIYLSHFTPAGFVMSRKIPLIIKISARSSQMLKDFIKVILRTQQRLAFITPSL</sequence>
<organism evidence="1 2">
    <name type="scientific">Hohenbuehelia grisea</name>
    <dbReference type="NCBI Taxonomy" id="104357"/>
    <lineage>
        <taxon>Eukaryota</taxon>
        <taxon>Fungi</taxon>
        <taxon>Dikarya</taxon>
        <taxon>Basidiomycota</taxon>
        <taxon>Agaricomycotina</taxon>
        <taxon>Agaricomycetes</taxon>
        <taxon>Agaricomycetidae</taxon>
        <taxon>Agaricales</taxon>
        <taxon>Pleurotineae</taxon>
        <taxon>Pleurotaceae</taxon>
        <taxon>Hohenbuehelia</taxon>
    </lineage>
</organism>
<dbReference type="EMBL" id="JASNQZ010000014">
    <property type="protein sequence ID" value="KAL0948256.1"/>
    <property type="molecule type" value="Genomic_DNA"/>
</dbReference>
<proteinExistence type="predicted"/>
<comment type="caution">
    <text evidence="1">The sequence shown here is derived from an EMBL/GenBank/DDBJ whole genome shotgun (WGS) entry which is preliminary data.</text>
</comment>
<accession>A0ABR3IY17</accession>
<keyword evidence="2" id="KW-1185">Reference proteome</keyword>
<dbReference type="Proteomes" id="UP001556367">
    <property type="component" value="Unassembled WGS sequence"/>
</dbReference>
<reference evidence="2" key="1">
    <citation type="submission" date="2024-06" db="EMBL/GenBank/DDBJ databases">
        <title>Multi-omics analyses provide insights into the biosynthesis of the anticancer antibiotic pleurotin in Hohenbuehelia grisea.</title>
        <authorList>
            <person name="Weaver J.A."/>
            <person name="Alberti F."/>
        </authorList>
    </citation>
    <scope>NUCLEOTIDE SEQUENCE [LARGE SCALE GENOMIC DNA]</scope>
    <source>
        <strain evidence="2">T-177</strain>
    </source>
</reference>